<dbReference type="PANTHER" id="PTHR43103">
    <property type="entry name" value="NUCLEOSIDE-DIPHOSPHATE-SUGAR EPIMERASE"/>
    <property type="match status" value="1"/>
</dbReference>
<evidence type="ECO:0000256" key="2">
    <source>
        <dbReference type="ARBA" id="ARBA00023277"/>
    </source>
</evidence>
<sequence>MKVLITGAGGFVGQVLAESLLNENHSVILTDIAEPQIPPHANNKQNATVIQADLCADSSSVLSPDLDAIYVFHGIMSAGSEANLELGYNVNLISSIKFLDAIRKTCRPDVRVVYASSCATYGQPLPHSPSEATVPTPEGSYGTQKCMIELLLNDYCRRGFLNAFTLRFPSISVRGGKPTQAASAWMSSIISQPLQGQEALLPCPDDFECWLCSPRTLVHNLMLCLTLPKDCMPSHIRQVLLPGVTATVGEMLQALKDVGGDEAVALVKRQDPTPETKALLESWPVRFDVSKALGIGFQADPGFKVAVQEFAETLKR</sequence>
<keyword evidence="2" id="KW-0119">Carbohydrate metabolism</keyword>
<protein>
    <recommendedName>
        <fullName evidence="3">NAD-dependent epimerase/dehydratase domain-containing protein</fullName>
    </recommendedName>
</protein>
<dbReference type="Gene3D" id="3.90.25.10">
    <property type="entry name" value="UDP-galactose 4-epimerase, domain 1"/>
    <property type="match status" value="1"/>
</dbReference>
<name>A0A0A1SZG1_9HYPO</name>
<dbReference type="AlphaFoldDB" id="A0A0A1SZG1"/>
<keyword evidence="5" id="KW-1185">Reference proteome</keyword>
<dbReference type="Pfam" id="PF01370">
    <property type="entry name" value="Epimerase"/>
    <property type="match status" value="1"/>
</dbReference>
<gene>
    <name evidence="4" type="ORF">VHEMI03791</name>
</gene>
<dbReference type="EMBL" id="CDHN01000002">
    <property type="protein sequence ID" value="CEJ85501.1"/>
    <property type="molecule type" value="Genomic_DNA"/>
</dbReference>
<dbReference type="OrthoDB" id="16464at2759"/>
<dbReference type="STRING" id="1531966.A0A0A1SZG1"/>
<reference evidence="4 5" key="1">
    <citation type="journal article" date="2015" name="Genome Announc.">
        <title>Draft Genome Sequence and Gene Annotation of the Entomopathogenic Fungus Verticillium hemipterigenum.</title>
        <authorList>
            <person name="Horn F."/>
            <person name="Habel A."/>
            <person name="Scharf D.H."/>
            <person name="Dworschak J."/>
            <person name="Brakhage A.A."/>
            <person name="Guthke R."/>
            <person name="Hertweck C."/>
            <person name="Linde J."/>
        </authorList>
    </citation>
    <scope>NUCLEOTIDE SEQUENCE [LARGE SCALE GENOMIC DNA]</scope>
</reference>
<evidence type="ECO:0000313" key="5">
    <source>
        <dbReference type="Proteomes" id="UP000039046"/>
    </source>
</evidence>
<keyword evidence="1" id="KW-0521">NADP</keyword>
<evidence type="ECO:0000256" key="1">
    <source>
        <dbReference type="ARBA" id="ARBA00022857"/>
    </source>
</evidence>
<dbReference type="InterPro" id="IPR001509">
    <property type="entry name" value="Epimerase_deHydtase"/>
</dbReference>
<organism evidence="4 5">
    <name type="scientific">[Torrubiella] hemipterigena</name>
    <dbReference type="NCBI Taxonomy" id="1531966"/>
    <lineage>
        <taxon>Eukaryota</taxon>
        <taxon>Fungi</taxon>
        <taxon>Dikarya</taxon>
        <taxon>Ascomycota</taxon>
        <taxon>Pezizomycotina</taxon>
        <taxon>Sordariomycetes</taxon>
        <taxon>Hypocreomycetidae</taxon>
        <taxon>Hypocreales</taxon>
        <taxon>Clavicipitaceae</taxon>
        <taxon>Clavicipitaceae incertae sedis</taxon>
        <taxon>'Torrubiella' clade</taxon>
    </lineage>
</organism>
<dbReference type="HOGENOM" id="CLU_007383_19_0_1"/>
<dbReference type="PANTHER" id="PTHR43103:SF3">
    <property type="entry name" value="ADP-L-GLYCERO-D-MANNO-HEPTOSE-6-EPIMERASE"/>
    <property type="match status" value="1"/>
</dbReference>
<evidence type="ECO:0000259" key="3">
    <source>
        <dbReference type="Pfam" id="PF01370"/>
    </source>
</evidence>
<evidence type="ECO:0000313" key="4">
    <source>
        <dbReference type="EMBL" id="CEJ85501.1"/>
    </source>
</evidence>
<feature type="domain" description="NAD-dependent epimerase/dehydratase" evidence="3">
    <location>
        <begin position="3"/>
        <end position="198"/>
    </location>
</feature>
<dbReference type="Gene3D" id="3.40.50.720">
    <property type="entry name" value="NAD(P)-binding Rossmann-like Domain"/>
    <property type="match status" value="1"/>
</dbReference>
<accession>A0A0A1SZG1</accession>
<dbReference type="Proteomes" id="UP000039046">
    <property type="component" value="Unassembled WGS sequence"/>
</dbReference>
<proteinExistence type="predicted"/>
<dbReference type="InterPro" id="IPR036291">
    <property type="entry name" value="NAD(P)-bd_dom_sf"/>
</dbReference>
<dbReference type="SUPFAM" id="SSF51735">
    <property type="entry name" value="NAD(P)-binding Rossmann-fold domains"/>
    <property type="match status" value="1"/>
</dbReference>